<sequence>MSFRNTLLKVVDYLARSDPYYCLYAAEEPDARNNAEPDKPDD</sequence>
<evidence type="ECO:0000313" key="3">
    <source>
        <dbReference type="Proteomes" id="UP001071230"/>
    </source>
</evidence>
<evidence type="ECO:0000313" key="2">
    <source>
        <dbReference type="EMBL" id="CEJ08990.1"/>
    </source>
</evidence>
<proteinExistence type="predicted"/>
<reference evidence="2" key="1">
    <citation type="submission" date="2014-11" db="EMBL/GenBank/DDBJ databases">
        <authorList>
            <person name="Hornung B.V."/>
        </authorList>
    </citation>
    <scope>NUCLEOTIDE SEQUENCE</scope>
    <source>
        <strain evidence="2">INE</strain>
    </source>
</reference>
<protein>
    <submittedName>
        <fullName evidence="1">Uncharacterized protein</fullName>
    </submittedName>
</protein>
<reference evidence="1" key="2">
    <citation type="submission" date="2020-01" db="EMBL/GenBank/DDBJ databases">
        <authorList>
            <person name="Hornung B."/>
        </authorList>
    </citation>
    <scope>NUCLEOTIDE SEQUENCE</scope>
    <source>
        <strain evidence="1">PacBioINE</strain>
    </source>
</reference>
<dbReference type="RefSeq" id="WP_261487510.1">
    <property type="nucleotide sequence ID" value="NZ_CDGJ01000109.1"/>
</dbReference>
<dbReference type="Proteomes" id="UP000836597">
    <property type="component" value="Chromosome"/>
</dbReference>
<gene>
    <name evidence="2" type="ORF">DEACI_3472</name>
    <name evidence="1" type="ORF">DEACI_3854</name>
</gene>
<dbReference type="KEGG" id="aacx:DEACI_3854"/>
<dbReference type="EMBL" id="CDGJ01000109">
    <property type="protein sequence ID" value="CEJ08990.1"/>
    <property type="molecule type" value="Genomic_DNA"/>
</dbReference>
<dbReference type="EMBL" id="LR746496">
    <property type="protein sequence ID" value="CAA7603031.1"/>
    <property type="molecule type" value="Genomic_DNA"/>
</dbReference>
<evidence type="ECO:0000313" key="1">
    <source>
        <dbReference type="EMBL" id="CAA7603031.1"/>
    </source>
</evidence>
<dbReference type="AlphaFoldDB" id="A0A8S0X1B2"/>
<keyword evidence="3" id="KW-1185">Reference proteome</keyword>
<dbReference type="Proteomes" id="UP001071230">
    <property type="component" value="Unassembled WGS sequence"/>
</dbReference>
<organism evidence="1">
    <name type="scientific">Acididesulfobacillus acetoxydans</name>
    <dbReference type="NCBI Taxonomy" id="1561005"/>
    <lineage>
        <taxon>Bacteria</taxon>
        <taxon>Bacillati</taxon>
        <taxon>Bacillota</taxon>
        <taxon>Clostridia</taxon>
        <taxon>Eubacteriales</taxon>
        <taxon>Peptococcaceae</taxon>
        <taxon>Acididesulfobacillus</taxon>
    </lineage>
</organism>
<name>A0A8S0X1B2_9FIRM</name>
<accession>A0A8S0X1B2</accession>